<dbReference type="EMBL" id="CAKOFQ010007413">
    <property type="protein sequence ID" value="CAH2000597.1"/>
    <property type="molecule type" value="Genomic_DNA"/>
</dbReference>
<feature type="region of interest" description="Disordered" evidence="1">
    <location>
        <begin position="1"/>
        <end position="21"/>
    </location>
</feature>
<reference evidence="3" key="1">
    <citation type="submission" date="2022-03" db="EMBL/GenBank/DDBJ databases">
        <authorList>
            <person name="Sayadi A."/>
        </authorList>
    </citation>
    <scope>NUCLEOTIDE SEQUENCE</scope>
</reference>
<evidence type="ECO:0000313" key="3">
    <source>
        <dbReference type="EMBL" id="CAH2000597.1"/>
    </source>
</evidence>
<feature type="region of interest" description="Disordered" evidence="1">
    <location>
        <begin position="109"/>
        <end position="130"/>
    </location>
</feature>
<keyword evidence="4" id="KW-1185">Reference proteome</keyword>
<proteinExistence type="predicted"/>
<gene>
    <name evidence="3" type="ORF">ACAOBT_LOCUS25666</name>
</gene>
<evidence type="ECO:0000313" key="4">
    <source>
        <dbReference type="Proteomes" id="UP001152888"/>
    </source>
</evidence>
<protein>
    <recommendedName>
        <fullName evidence="2">ZU5 domain-containing protein</fullName>
    </recommendedName>
</protein>
<dbReference type="AlphaFoldDB" id="A0A9P0LSQ7"/>
<accession>A0A9P0LSQ7</accession>
<feature type="compositionally biased region" description="Low complexity" evidence="1">
    <location>
        <begin position="1"/>
        <end position="12"/>
    </location>
</feature>
<dbReference type="OrthoDB" id="5973910at2759"/>
<comment type="caution">
    <text evidence="3">The sequence shown here is derived from an EMBL/GenBank/DDBJ whole genome shotgun (WGS) entry which is preliminary data.</text>
</comment>
<name>A0A9P0LSQ7_ACAOB</name>
<feature type="domain" description="ZU5" evidence="2">
    <location>
        <begin position="51"/>
        <end position="81"/>
    </location>
</feature>
<feature type="compositionally biased region" description="Polar residues" evidence="1">
    <location>
        <begin position="111"/>
        <end position="123"/>
    </location>
</feature>
<sequence>MSPATSSTLESSSGKRTDSTYEVATEQVTLPISSLPAAYAVTPTVSGNYTSSTLSHCGGFLNLSESGVSLLVPEGAVSRTLPVDPQRGLLQAETSRGPNPTVACGLLRSQHLPQQVRGAQSSSLRRDHQE</sequence>
<dbReference type="InterPro" id="IPR000906">
    <property type="entry name" value="ZU5_dom"/>
</dbReference>
<evidence type="ECO:0000256" key="1">
    <source>
        <dbReference type="SAM" id="MobiDB-lite"/>
    </source>
</evidence>
<dbReference type="Proteomes" id="UP001152888">
    <property type="component" value="Unassembled WGS sequence"/>
</dbReference>
<organism evidence="3 4">
    <name type="scientific">Acanthoscelides obtectus</name>
    <name type="common">Bean weevil</name>
    <name type="synonym">Bruchus obtectus</name>
    <dbReference type="NCBI Taxonomy" id="200917"/>
    <lineage>
        <taxon>Eukaryota</taxon>
        <taxon>Metazoa</taxon>
        <taxon>Ecdysozoa</taxon>
        <taxon>Arthropoda</taxon>
        <taxon>Hexapoda</taxon>
        <taxon>Insecta</taxon>
        <taxon>Pterygota</taxon>
        <taxon>Neoptera</taxon>
        <taxon>Endopterygota</taxon>
        <taxon>Coleoptera</taxon>
        <taxon>Polyphaga</taxon>
        <taxon>Cucujiformia</taxon>
        <taxon>Chrysomeloidea</taxon>
        <taxon>Chrysomelidae</taxon>
        <taxon>Bruchinae</taxon>
        <taxon>Bruchini</taxon>
        <taxon>Acanthoscelides</taxon>
    </lineage>
</organism>
<evidence type="ECO:0000259" key="2">
    <source>
        <dbReference type="Pfam" id="PF00791"/>
    </source>
</evidence>
<dbReference type="Pfam" id="PF00791">
    <property type="entry name" value="ZU5"/>
    <property type="match status" value="1"/>
</dbReference>